<sequence>MFAHKNAASGNRAAFLCLESQRRVSSVMLIRLVS</sequence>
<accession>D4ZKP3</accession>
<dbReference type="Proteomes" id="UP000002350">
    <property type="component" value="Chromosome"/>
</dbReference>
<organism evidence="1 2">
    <name type="scientific">Shewanella violacea (strain JCM 10179 / CIP 106290 / LMG 19151 / DSS12)</name>
    <dbReference type="NCBI Taxonomy" id="637905"/>
    <lineage>
        <taxon>Bacteria</taxon>
        <taxon>Pseudomonadati</taxon>
        <taxon>Pseudomonadota</taxon>
        <taxon>Gammaproteobacteria</taxon>
        <taxon>Alteromonadales</taxon>
        <taxon>Shewanellaceae</taxon>
        <taxon>Shewanella</taxon>
    </lineage>
</organism>
<dbReference type="AlphaFoldDB" id="D4ZKP3"/>
<keyword evidence="2" id="KW-1185">Reference proteome</keyword>
<dbReference type="STRING" id="637905.SVI_2271"/>
<proteinExistence type="predicted"/>
<evidence type="ECO:0000313" key="1">
    <source>
        <dbReference type="EMBL" id="BAJ02242.1"/>
    </source>
</evidence>
<protein>
    <submittedName>
        <fullName evidence="1">Uncharacterized protein</fullName>
    </submittedName>
</protein>
<evidence type="ECO:0000313" key="2">
    <source>
        <dbReference type="Proteomes" id="UP000002350"/>
    </source>
</evidence>
<dbReference type="KEGG" id="svo:SVI_2271"/>
<dbReference type="EMBL" id="AP011177">
    <property type="protein sequence ID" value="BAJ02242.1"/>
    <property type="molecule type" value="Genomic_DNA"/>
</dbReference>
<name>D4ZKP3_SHEVD</name>
<dbReference type="HOGENOM" id="CLU_3375997_0_0_6"/>
<reference evidence="2" key="1">
    <citation type="journal article" date="2010" name="Mol. Biosyst.">
        <title>Complete genome sequence and comparative analysis of Shewanella violacea, a psychrophilic and piezophilic bacterium from deep sea floor sediments.</title>
        <authorList>
            <person name="Aono E."/>
            <person name="Baba T."/>
            <person name="Ara T."/>
            <person name="Nishi T."/>
            <person name="Nakamichi T."/>
            <person name="Inamoto E."/>
            <person name="Toyonaga H."/>
            <person name="Hasegawa M."/>
            <person name="Takai Y."/>
            <person name="Okumura Y."/>
            <person name="Baba M."/>
            <person name="Tomita M."/>
            <person name="Kato C."/>
            <person name="Oshima T."/>
            <person name="Nakasone K."/>
            <person name="Mori H."/>
        </authorList>
    </citation>
    <scope>NUCLEOTIDE SEQUENCE [LARGE SCALE GENOMIC DNA]</scope>
    <source>
        <strain evidence="2">JCM 10179 / CIP 106290 / LMG 19151 / DSS12</strain>
    </source>
</reference>
<gene>
    <name evidence="1" type="ordered locus">SVI_2271</name>
</gene>